<dbReference type="InterPro" id="IPR044480">
    <property type="entry name" value="Ara2-like"/>
</dbReference>
<dbReference type="GO" id="GO:0045290">
    <property type="term" value="F:D-arabinose 1-dehydrogenase [NAD(P)+] activity"/>
    <property type="evidence" value="ECO:0007669"/>
    <property type="project" value="InterPro"/>
</dbReference>
<dbReference type="InterPro" id="IPR020471">
    <property type="entry name" value="AKR"/>
</dbReference>
<name>A0A8H7BRF2_9FUNG</name>
<dbReference type="AlphaFoldDB" id="A0A8H7BRF2"/>
<dbReference type="InterPro" id="IPR036812">
    <property type="entry name" value="NAD(P)_OxRdtase_dom_sf"/>
</dbReference>
<dbReference type="Proteomes" id="UP000605846">
    <property type="component" value="Unassembled WGS sequence"/>
</dbReference>
<dbReference type="PANTHER" id="PTHR42686:SF1">
    <property type="entry name" value="GH17980P-RELATED"/>
    <property type="match status" value="1"/>
</dbReference>
<accession>A0A8H7BRF2</accession>
<dbReference type="InterPro" id="IPR023210">
    <property type="entry name" value="NADP_OxRdtase_dom"/>
</dbReference>
<keyword evidence="3" id="KW-1185">Reference proteome</keyword>
<dbReference type="Pfam" id="PF00248">
    <property type="entry name" value="Aldo_ket_red"/>
    <property type="match status" value="1"/>
</dbReference>
<dbReference type="PANTHER" id="PTHR42686">
    <property type="entry name" value="GH17980P-RELATED"/>
    <property type="match status" value="1"/>
</dbReference>
<evidence type="ECO:0000313" key="3">
    <source>
        <dbReference type="Proteomes" id="UP000605846"/>
    </source>
</evidence>
<dbReference type="PRINTS" id="PR00069">
    <property type="entry name" value="ALDKETRDTASE"/>
</dbReference>
<dbReference type="GO" id="GO:0070485">
    <property type="term" value="P:dehydro-D-arabinono-1,4-lactone biosynthetic process"/>
    <property type="evidence" value="ECO:0007669"/>
    <property type="project" value="TreeGrafter"/>
</dbReference>
<feature type="domain" description="NADP-dependent oxidoreductase" evidence="1">
    <location>
        <begin position="15"/>
        <end position="294"/>
    </location>
</feature>
<dbReference type="EMBL" id="JABAYA010000102">
    <property type="protein sequence ID" value="KAF7725179.1"/>
    <property type="molecule type" value="Genomic_DNA"/>
</dbReference>
<evidence type="ECO:0000259" key="1">
    <source>
        <dbReference type="Pfam" id="PF00248"/>
    </source>
</evidence>
<dbReference type="OrthoDB" id="5286008at2759"/>
<comment type="caution">
    <text evidence="2">The sequence shown here is derived from an EMBL/GenBank/DDBJ whole genome shotgun (WGS) entry which is preliminary data.</text>
</comment>
<reference evidence="2" key="1">
    <citation type="submission" date="2020-01" db="EMBL/GenBank/DDBJ databases">
        <title>Genome Sequencing of Three Apophysomyces-Like Fungal Strains Confirms a Novel Fungal Genus in the Mucoromycota with divergent Burkholderia-like Endosymbiotic Bacteria.</title>
        <authorList>
            <person name="Stajich J.E."/>
            <person name="Macias A.M."/>
            <person name="Carter-House D."/>
            <person name="Lovett B."/>
            <person name="Kasson L.R."/>
            <person name="Berry K."/>
            <person name="Grigoriev I."/>
            <person name="Chang Y."/>
            <person name="Spatafora J."/>
            <person name="Kasson M.T."/>
        </authorList>
    </citation>
    <scope>NUCLEOTIDE SEQUENCE</scope>
    <source>
        <strain evidence="2">NRRL A-21654</strain>
    </source>
</reference>
<organism evidence="2 3">
    <name type="scientific">Apophysomyces ossiformis</name>
    <dbReference type="NCBI Taxonomy" id="679940"/>
    <lineage>
        <taxon>Eukaryota</taxon>
        <taxon>Fungi</taxon>
        <taxon>Fungi incertae sedis</taxon>
        <taxon>Mucoromycota</taxon>
        <taxon>Mucoromycotina</taxon>
        <taxon>Mucoromycetes</taxon>
        <taxon>Mucorales</taxon>
        <taxon>Mucorineae</taxon>
        <taxon>Mucoraceae</taxon>
        <taxon>Apophysomyces</taxon>
    </lineage>
</organism>
<sequence>MSAKTVCQTAFEPSELSFGAGAFSGAYDPLEAHWPKEACLEALRSGINTFDTSPYYGNSEYILGDALHAIKDEFPRSSYYISTKVGRYGYTTKDFDYSSERVRESVFESMKRLHTDYLDIVFCHDVEFVPFEDTVGPGGALEALYKLKAEGKIKYVGCSGYPLPVLLKIAEHQQSIGQPLDIVLSYCHYTLQNTQLADYTPRFRGAGVRYLLNASPLAMALFREAGPPDWHPAHAELRAAARECAEFSKANGFNISDLASKFSFTGRETFKLDSTVIGLEKKEEVQKAFASWRSAKARKEGTEQISDKETEVLRRISAILSPHKDYTWQSPSPKELGQI</sequence>
<dbReference type="Gene3D" id="3.20.20.100">
    <property type="entry name" value="NADP-dependent oxidoreductase domain"/>
    <property type="match status" value="1"/>
</dbReference>
<proteinExistence type="predicted"/>
<gene>
    <name evidence="2" type="ORF">EC973_000345</name>
</gene>
<dbReference type="GO" id="GO:0005829">
    <property type="term" value="C:cytosol"/>
    <property type="evidence" value="ECO:0007669"/>
    <property type="project" value="TreeGrafter"/>
</dbReference>
<evidence type="ECO:0000313" key="2">
    <source>
        <dbReference type="EMBL" id="KAF7725179.1"/>
    </source>
</evidence>
<dbReference type="SUPFAM" id="SSF51430">
    <property type="entry name" value="NAD(P)-linked oxidoreductase"/>
    <property type="match status" value="1"/>
</dbReference>
<protein>
    <recommendedName>
        <fullName evidence="1">NADP-dependent oxidoreductase domain-containing protein</fullName>
    </recommendedName>
</protein>
<dbReference type="CDD" id="cd19164">
    <property type="entry name" value="AKR_ARA2"/>
    <property type="match status" value="1"/>
</dbReference>